<reference evidence="1 2" key="1">
    <citation type="submission" date="2021-01" db="EMBL/GenBank/DDBJ databases">
        <title>Whole genome shotgun sequence of Actinoplanes durhamensis NBRC 14914.</title>
        <authorList>
            <person name="Komaki H."/>
            <person name="Tamura T."/>
        </authorList>
    </citation>
    <scope>NUCLEOTIDE SEQUENCE [LARGE SCALE GENOMIC DNA]</scope>
    <source>
        <strain evidence="1 2">NBRC 14914</strain>
    </source>
</reference>
<accession>A0ABQ3Z0Q3</accession>
<dbReference type="RefSeq" id="WP_203729263.1">
    <property type="nucleotide sequence ID" value="NZ_BAAATX010000006.1"/>
</dbReference>
<dbReference type="Proteomes" id="UP000637628">
    <property type="component" value="Unassembled WGS sequence"/>
</dbReference>
<gene>
    <name evidence="1" type="ORF">Adu01nite_47460</name>
</gene>
<organism evidence="1 2">
    <name type="scientific">Paractinoplanes durhamensis</name>
    <dbReference type="NCBI Taxonomy" id="113563"/>
    <lineage>
        <taxon>Bacteria</taxon>
        <taxon>Bacillati</taxon>
        <taxon>Actinomycetota</taxon>
        <taxon>Actinomycetes</taxon>
        <taxon>Micromonosporales</taxon>
        <taxon>Micromonosporaceae</taxon>
        <taxon>Paractinoplanes</taxon>
    </lineage>
</organism>
<sequence length="80" mass="9378">MAERVEHWFNRRYGRARRDVYLLRTPTDWQVLGREGGSEGREVAHYFDDEADARTMVQAMLDSVEPQLSNWALISQPSPR</sequence>
<comment type="caution">
    <text evidence="1">The sequence shown here is derived from an EMBL/GenBank/DDBJ whole genome shotgun (WGS) entry which is preliminary data.</text>
</comment>
<evidence type="ECO:0000313" key="1">
    <source>
        <dbReference type="EMBL" id="GIE03396.1"/>
    </source>
</evidence>
<protein>
    <submittedName>
        <fullName evidence="1">Uncharacterized protein</fullName>
    </submittedName>
</protein>
<keyword evidence="2" id="KW-1185">Reference proteome</keyword>
<name>A0ABQ3Z0Q3_9ACTN</name>
<proteinExistence type="predicted"/>
<dbReference type="EMBL" id="BOML01000038">
    <property type="protein sequence ID" value="GIE03396.1"/>
    <property type="molecule type" value="Genomic_DNA"/>
</dbReference>
<evidence type="ECO:0000313" key="2">
    <source>
        <dbReference type="Proteomes" id="UP000637628"/>
    </source>
</evidence>